<evidence type="ECO:0000313" key="3">
    <source>
        <dbReference type="Proteomes" id="UP000005850"/>
    </source>
</evidence>
<keyword evidence="3" id="KW-1185">Reference proteome</keyword>
<reference evidence="2 3" key="1">
    <citation type="journal article" date="2011" name="J. Bacteriol.">
        <title>Genome sequence of Brevibacillus laterosporus LMG 15441, a pathogen of invertebrates.</title>
        <authorList>
            <person name="Djukic M."/>
            <person name="Poehlein A."/>
            <person name="Thurmer A."/>
            <person name="Daniel R."/>
        </authorList>
    </citation>
    <scope>NUCLEOTIDE SEQUENCE [LARGE SCALE GENOMIC DNA]</scope>
    <source>
        <strain evidence="2 3">LMG 15441</strain>
    </source>
</reference>
<organism evidence="2 3">
    <name type="scientific">Brevibacillus laterosporus LMG 15441</name>
    <dbReference type="NCBI Taxonomy" id="1042163"/>
    <lineage>
        <taxon>Bacteria</taxon>
        <taxon>Bacillati</taxon>
        <taxon>Bacillota</taxon>
        <taxon>Bacilli</taxon>
        <taxon>Bacillales</taxon>
        <taxon>Paenibacillaceae</taxon>
        <taxon>Brevibacillus</taxon>
    </lineage>
</organism>
<feature type="signal peptide" evidence="1">
    <location>
        <begin position="1"/>
        <end position="25"/>
    </location>
</feature>
<sequence>MKKALLLASLVTVIASSFGITSVDASSNQQSINIAAKCREIKFDLPIGAQYSLTLDRAGVIYSLSQTITNDKKGTRTLIYKERYHCT</sequence>
<name>A0A075QXP8_BRELA</name>
<dbReference type="KEGG" id="blr:BRLA_c007940"/>
<accession>A0A075QXP8</accession>
<evidence type="ECO:0000256" key="1">
    <source>
        <dbReference type="SAM" id="SignalP"/>
    </source>
</evidence>
<protein>
    <submittedName>
        <fullName evidence="2">Uncharacterized protein</fullName>
    </submittedName>
</protein>
<evidence type="ECO:0000313" key="2">
    <source>
        <dbReference type="EMBL" id="AIG25137.1"/>
    </source>
</evidence>
<dbReference type="AlphaFoldDB" id="A0A075QXP8"/>
<gene>
    <name evidence="2" type="ORF">BRLA_c007940</name>
</gene>
<dbReference type="Proteomes" id="UP000005850">
    <property type="component" value="Chromosome"/>
</dbReference>
<dbReference type="HOGENOM" id="CLU_2477262_0_0_9"/>
<feature type="chain" id="PRO_5001708963" evidence="1">
    <location>
        <begin position="26"/>
        <end position="87"/>
    </location>
</feature>
<proteinExistence type="predicted"/>
<keyword evidence="1" id="KW-0732">Signal</keyword>
<dbReference type="EMBL" id="CP007806">
    <property type="protein sequence ID" value="AIG25137.1"/>
    <property type="molecule type" value="Genomic_DNA"/>
</dbReference>
<dbReference type="RefSeq" id="WP_003335364.1">
    <property type="nucleotide sequence ID" value="NZ_CP007806.1"/>
</dbReference>